<name>A0AA88HLA5_ARTSF</name>
<organism evidence="1 3">
    <name type="scientific">Artemia franciscana</name>
    <name type="common">Brine shrimp</name>
    <name type="synonym">Artemia sanfranciscana</name>
    <dbReference type="NCBI Taxonomy" id="6661"/>
    <lineage>
        <taxon>Eukaryota</taxon>
        <taxon>Metazoa</taxon>
        <taxon>Ecdysozoa</taxon>
        <taxon>Arthropoda</taxon>
        <taxon>Crustacea</taxon>
        <taxon>Branchiopoda</taxon>
        <taxon>Anostraca</taxon>
        <taxon>Artemiidae</taxon>
        <taxon>Artemia</taxon>
    </lineage>
</organism>
<comment type="caution">
    <text evidence="1">The sequence shown here is derived from an EMBL/GenBank/DDBJ whole genome shotgun (WGS) entry which is preliminary data.</text>
</comment>
<evidence type="ECO:0000313" key="1">
    <source>
        <dbReference type="EMBL" id="KAK2707552.1"/>
    </source>
</evidence>
<dbReference type="EMBL" id="JAVRJZ010000010">
    <property type="protein sequence ID" value="KAK2717970.1"/>
    <property type="molecule type" value="Genomic_DNA"/>
</dbReference>
<evidence type="ECO:0000313" key="2">
    <source>
        <dbReference type="EMBL" id="KAK2717970.1"/>
    </source>
</evidence>
<sequence length="194" mass="22343">MNPQIKADFDLLLNNRFEALTDYTDVEDRWYKLKVLTQKVAEQVLGLTKSKPRLWISDKTIELVENKRPLLSGPNEPLKNARKLVKQSSCSDRGKYGSQMVSDMQQVAESHNLRKTFKLLREATGKSPISTNSLKDKTSNLIQTEKDIERWKENFSELLNPSKAPCDLPEFQSAPKEPYLMINSHRHLLIFCGH</sequence>
<evidence type="ECO:0000313" key="3">
    <source>
        <dbReference type="Proteomes" id="UP001187531"/>
    </source>
</evidence>
<reference evidence="1" key="1">
    <citation type="submission" date="2023-07" db="EMBL/GenBank/DDBJ databases">
        <title>Chromosome-level genome assembly of Artemia franciscana.</title>
        <authorList>
            <person name="Jo E."/>
        </authorList>
    </citation>
    <scope>NUCLEOTIDE SEQUENCE</scope>
    <source>
        <tissue evidence="1">Whole body</tissue>
    </source>
</reference>
<dbReference type="EMBL" id="JAVRJZ010000019">
    <property type="protein sequence ID" value="KAK2707552.1"/>
    <property type="molecule type" value="Genomic_DNA"/>
</dbReference>
<protein>
    <submittedName>
        <fullName evidence="1">Uncharacterized protein</fullName>
    </submittedName>
</protein>
<accession>A0AA88HLA5</accession>
<dbReference type="AlphaFoldDB" id="A0AA88HLA5"/>
<keyword evidence="3" id="KW-1185">Reference proteome</keyword>
<gene>
    <name evidence="2" type="ORF">QYM36_006675</name>
    <name evidence="1" type="ORF">QYM36_015307</name>
</gene>
<proteinExistence type="predicted"/>
<dbReference type="Proteomes" id="UP001187531">
    <property type="component" value="Unassembled WGS sequence"/>
</dbReference>